<name>A0A0M3LQC1_9CAUD</name>
<proteinExistence type="predicted"/>
<gene>
    <name evidence="1" type="ORF">1127AP1_30</name>
</gene>
<dbReference type="EMBL" id="KP137436">
    <property type="protein sequence ID" value="AJA73082.1"/>
    <property type="molecule type" value="Genomic_DNA"/>
</dbReference>
<evidence type="ECO:0000313" key="2">
    <source>
        <dbReference type="Proteomes" id="UP000224663"/>
    </source>
</evidence>
<evidence type="ECO:0000313" key="1">
    <source>
        <dbReference type="EMBL" id="AJA73082.1"/>
    </source>
</evidence>
<sequence length="124" mass="14512">MTQNVPYGNPNNLYDDNQKWEGRMSVKKGKVHIYLKHDIRQPFYVLHGACCGYFECTGMIEDWYIYSPVEWEPLANLCQEISSNQRQLWISGLLQVEPSKPCEEKIYRIAVHLVHLRGWSIPGL</sequence>
<accession>A0A0M3LQC1</accession>
<keyword evidence="2" id="KW-1185">Reference proteome</keyword>
<protein>
    <submittedName>
        <fullName evidence="1">Uncharacterized protein</fullName>
    </submittedName>
</protein>
<dbReference type="Proteomes" id="UP000224663">
    <property type="component" value="Segment"/>
</dbReference>
<organism evidence="1 2">
    <name type="scientific">Mannheimia phage vB_MhM_1127AP1</name>
    <dbReference type="NCBI Taxonomy" id="1572746"/>
    <lineage>
        <taxon>Viruses</taxon>
        <taxon>Duplodnaviria</taxon>
        <taxon>Heunggongvirae</taxon>
        <taxon>Uroviricota</taxon>
        <taxon>Caudoviricetes</taxon>
        <taxon>Peduoviridae</taxon>
        <taxon>Baylorvirus</taxon>
        <taxon>Baylorvirus bv1127AP1</taxon>
    </lineage>
</organism>
<reference evidence="1 2" key="1">
    <citation type="journal article" date="2015" name="BMC Microbiol.">
        <title>Comparative analysis of multiple inducible phages from Mannheimia haemolytica.</title>
        <authorList>
            <person name="Niu Y.D."/>
            <person name="Cook S.R."/>
            <person name="Wang J."/>
            <person name="Klima C.L."/>
            <person name="Hsu Y.H."/>
            <person name="Kropinski A.M."/>
            <person name="Turner D."/>
            <person name="McAllister T.A."/>
        </authorList>
    </citation>
    <scope>NUCLEOTIDE SEQUENCE [LARGE SCALE GENOMIC DNA]</scope>
</reference>